<dbReference type="EMBL" id="CADCXU010021309">
    <property type="protein sequence ID" value="CAB0009020.1"/>
    <property type="molecule type" value="Genomic_DNA"/>
</dbReference>
<proteinExistence type="predicted"/>
<reference evidence="2 3" key="1">
    <citation type="submission" date="2020-02" db="EMBL/GenBank/DDBJ databases">
        <authorList>
            <person name="Ferguson B K."/>
        </authorList>
    </citation>
    <scope>NUCLEOTIDE SEQUENCE [LARGE SCALE GENOMIC DNA]</scope>
</reference>
<dbReference type="InterPro" id="IPR008160">
    <property type="entry name" value="Collagen"/>
</dbReference>
<name>A0A6H5H001_9HEMI</name>
<feature type="region of interest" description="Disordered" evidence="1">
    <location>
        <begin position="1"/>
        <end position="68"/>
    </location>
</feature>
<protein>
    <recommendedName>
        <fullName evidence="4">Collagen IV NC1 domain-containing protein</fullName>
    </recommendedName>
</protein>
<gene>
    <name evidence="2" type="ORF">NTEN_LOCUS14210</name>
</gene>
<keyword evidence="3" id="KW-1185">Reference proteome</keyword>
<dbReference type="Proteomes" id="UP000479000">
    <property type="component" value="Unassembled WGS sequence"/>
</dbReference>
<dbReference type="Pfam" id="PF01391">
    <property type="entry name" value="Collagen"/>
    <property type="match status" value="1"/>
</dbReference>
<feature type="compositionally biased region" description="Pro residues" evidence="1">
    <location>
        <begin position="42"/>
        <end position="62"/>
    </location>
</feature>
<evidence type="ECO:0000256" key="1">
    <source>
        <dbReference type="SAM" id="MobiDB-lite"/>
    </source>
</evidence>
<evidence type="ECO:0000313" key="3">
    <source>
        <dbReference type="Proteomes" id="UP000479000"/>
    </source>
</evidence>
<evidence type="ECO:0008006" key="4">
    <source>
        <dbReference type="Google" id="ProtNLM"/>
    </source>
</evidence>
<accession>A0A6H5H001</accession>
<feature type="compositionally biased region" description="Pro residues" evidence="1">
    <location>
        <begin position="8"/>
        <end position="18"/>
    </location>
</feature>
<sequence>MLKGEPGEPGPPGPPGPQGPEGLPGHDGRQGLPGDTGEPGEKGPPGPAGPSGPPGETGPPGPAANKVLLGHRVNQECMENQVYKDRLVYHGTCKGHLDLLGRRAYPVCKDLQASREIEEWTERKENSEDDVIRVTNGMDRMMKQPHSE</sequence>
<dbReference type="PANTHER" id="PTHR24637">
    <property type="entry name" value="COLLAGEN"/>
    <property type="match status" value="1"/>
</dbReference>
<dbReference type="AlphaFoldDB" id="A0A6H5H001"/>
<dbReference type="PANTHER" id="PTHR24637:SF388">
    <property type="entry name" value="NEMATODE CUTICLE COLLAGEN N-TERMINAL DOMAIN-CONTAINING PROTEIN"/>
    <property type="match status" value="1"/>
</dbReference>
<organism evidence="2 3">
    <name type="scientific">Nesidiocoris tenuis</name>
    <dbReference type="NCBI Taxonomy" id="355587"/>
    <lineage>
        <taxon>Eukaryota</taxon>
        <taxon>Metazoa</taxon>
        <taxon>Ecdysozoa</taxon>
        <taxon>Arthropoda</taxon>
        <taxon>Hexapoda</taxon>
        <taxon>Insecta</taxon>
        <taxon>Pterygota</taxon>
        <taxon>Neoptera</taxon>
        <taxon>Paraneoptera</taxon>
        <taxon>Hemiptera</taxon>
        <taxon>Heteroptera</taxon>
        <taxon>Panheteroptera</taxon>
        <taxon>Cimicomorpha</taxon>
        <taxon>Miridae</taxon>
        <taxon>Dicyphina</taxon>
        <taxon>Nesidiocoris</taxon>
    </lineage>
</organism>
<evidence type="ECO:0000313" key="2">
    <source>
        <dbReference type="EMBL" id="CAB0009020.1"/>
    </source>
</evidence>